<feature type="domain" description="Sulfatase N-terminal" evidence="4">
    <location>
        <begin position="69"/>
        <end position="410"/>
    </location>
</feature>
<accession>A0A381S4W1</accession>
<name>A0A381S4W1_9ZZZZ</name>
<evidence type="ECO:0000256" key="3">
    <source>
        <dbReference type="SAM" id="Phobius"/>
    </source>
</evidence>
<dbReference type="GO" id="GO:0004065">
    <property type="term" value="F:arylsulfatase activity"/>
    <property type="evidence" value="ECO:0007669"/>
    <property type="project" value="TreeGrafter"/>
</dbReference>
<gene>
    <name evidence="5" type="ORF">METZ01_LOCUS51212</name>
</gene>
<dbReference type="PANTHER" id="PTHR42693">
    <property type="entry name" value="ARYLSULFATASE FAMILY MEMBER"/>
    <property type="match status" value="1"/>
</dbReference>
<dbReference type="InterPro" id="IPR050738">
    <property type="entry name" value="Sulfatase"/>
</dbReference>
<dbReference type="AlphaFoldDB" id="A0A381S4W1"/>
<keyword evidence="3" id="KW-1133">Transmembrane helix</keyword>
<dbReference type="EMBL" id="UINC01002597">
    <property type="protein sequence ID" value="SUZ98358.1"/>
    <property type="molecule type" value="Genomic_DNA"/>
</dbReference>
<keyword evidence="2" id="KW-0378">Hydrolase</keyword>
<dbReference type="SUPFAM" id="SSF53649">
    <property type="entry name" value="Alkaline phosphatase-like"/>
    <property type="match status" value="1"/>
</dbReference>
<organism evidence="5">
    <name type="scientific">marine metagenome</name>
    <dbReference type="NCBI Taxonomy" id="408172"/>
    <lineage>
        <taxon>unclassified sequences</taxon>
        <taxon>metagenomes</taxon>
        <taxon>ecological metagenomes</taxon>
    </lineage>
</organism>
<evidence type="ECO:0000256" key="1">
    <source>
        <dbReference type="ARBA" id="ARBA00008779"/>
    </source>
</evidence>
<feature type="transmembrane region" description="Helical" evidence="3">
    <location>
        <begin position="45"/>
        <end position="62"/>
    </location>
</feature>
<evidence type="ECO:0000259" key="4">
    <source>
        <dbReference type="Pfam" id="PF00884"/>
    </source>
</evidence>
<keyword evidence="3" id="KW-0472">Membrane</keyword>
<reference evidence="5" key="1">
    <citation type="submission" date="2018-05" db="EMBL/GenBank/DDBJ databases">
        <authorList>
            <person name="Lanie J.A."/>
            <person name="Ng W.-L."/>
            <person name="Kazmierczak K.M."/>
            <person name="Andrzejewski T.M."/>
            <person name="Davidsen T.M."/>
            <person name="Wayne K.J."/>
            <person name="Tettelin H."/>
            <person name="Glass J.I."/>
            <person name="Rusch D."/>
            <person name="Podicherti R."/>
            <person name="Tsui H.-C.T."/>
            <person name="Winkler M.E."/>
        </authorList>
    </citation>
    <scope>NUCLEOTIDE SEQUENCE</scope>
</reference>
<dbReference type="PANTHER" id="PTHR42693:SF53">
    <property type="entry name" value="ENDO-4-O-SULFATASE"/>
    <property type="match status" value="1"/>
</dbReference>
<proteinExistence type="inferred from homology"/>
<evidence type="ECO:0000256" key="2">
    <source>
        <dbReference type="ARBA" id="ARBA00022801"/>
    </source>
</evidence>
<sequence>MLTGNRDITLQVNKGATKITAGRHRIGTVAAVYNSLCRARMKTRLFAGLLASVWFIMPAHSAPAKPSPPNLLFVLADQWRGQALGFLGEDPVVTPNLDRFSTEGLVLPQAVSNYPICSPYRAMLMTGQYPINNGVLGNSNSRGAQLGYELRKNALCWSDVLHDRSYRQAWIGKWHLESPRKPYVKCENNSATFAWNEWTPPDRRHGFDFWYGYNTFDYHMNPLYWANDTPRDKPLRVNQWGPEHEADKAIAFIRETAAARRPFACVVSMNPPHMPYTAFPKRYLKAYEGKSMEQIVTRGNVNILGRDKFAQLARAHTRNYYAMMTGVDDQFGRILKALRDANLARNTIVVFTSDHGNCIGSHNQVSKNNHYEESMRIPFLIRWPGKIPARKDDLLFSVPDVYPTLLGLMGFKRDIPEEVEGTDHSRLFRTGKGRRPTSQLYLKAEFVSPDKGSRGVRTHHYTLRIQKQKDGTEQRYLHDNQSDPWQLKNIAAERPNLVKQLIETELQPWLNKTKDPWKP</sequence>
<dbReference type="CDD" id="cd16034">
    <property type="entry name" value="sulfatase_like"/>
    <property type="match status" value="1"/>
</dbReference>
<dbReference type="InterPro" id="IPR000917">
    <property type="entry name" value="Sulfatase_N"/>
</dbReference>
<dbReference type="InterPro" id="IPR017850">
    <property type="entry name" value="Alkaline_phosphatase_core_sf"/>
</dbReference>
<protein>
    <recommendedName>
        <fullName evidence="4">Sulfatase N-terminal domain-containing protein</fullName>
    </recommendedName>
</protein>
<keyword evidence="3" id="KW-0812">Transmembrane</keyword>
<evidence type="ECO:0000313" key="5">
    <source>
        <dbReference type="EMBL" id="SUZ98358.1"/>
    </source>
</evidence>
<dbReference type="Gene3D" id="3.40.720.10">
    <property type="entry name" value="Alkaline Phosphatase, subunit A"/>
    <property type="match status" value="1"/>
</dbReference>
<dbReference type="Gene3D" id="3.30.1120.10">
    <property type="match status" value="1"/>
</dbReference>
<dbReference type="Pfam" id="PF00884">
    <property type="entry name" value="Sulfatase"/>
    <property type="match status" value="1"/>
</dbReference>
<comment type="similarity">
    <text evidence="1">Belongs to the sulfatase family.</text>
</comment>